<evidence type="ECO:0000313" key="2">
    <source>
        <dbReference type="EMBL" id="TCV86657.1"/>
    </source>
</evidence>
<feature type="compositionally biased region" description="Basic and acidic residues" evidence="1">
    <location>
        <begin position="8"/>
        <end position="19"/>
    </location>
</feature>
<accession>A0A4R3Y4M5</accession>
<evidence type="ECO:0000256" key="1">
    <source>
        <dbReference type="SAM" id="MobiDB-lite"/>
    </source>
</evidence>
<feature type="region of interest" description="Disordered" evidence="1">
    <location>
        <begin position="1"/>
        <end position="20"/>
    </location>
</feature>
<name>A0A4R3Y4M5_9PROT</name>
<comment type="caution">
    <text evidence="2">The sequence shown here is derived from an EMBL/GenBank/DDBJ whole genome shotgun (WGS) entry which is preliminary data.</text>
</comment>
<dbReference type="EMBL" id="SMCO01000006">
    <property type="protein sequence ID" value="TCV86657.1"/>
    <property type="molecule type" value="Genomic_DNA"/>
</dbReference>
<protein>
    <submittedName>
        <fullName evidence="2">Uncharacterized protein</fullName>
    </submittedName>
</protein>
<evidence type="ECO:0000313" key="3">
    <source>
        <dbReference type="Proteomes" id="UP000295367"/>
    </source>
</evidence>
<sequence length="399" mass="44233">MHNKHLQHTGESHFTKEPHGLNQVNPSLQPLKNPLLEAFWRSPDRIHQISEMDRDTGRFKNLHAKDVSTAIARALAISEVGKDVYFACAEYLSANSRMAGNASGAWGFWMDIDCGENKAAAGKGYLTEEKALIAVNKFCADTVLPYPTHIVSSGGGLHIYWVLDNVAESEMWLAYARRLKAITKALKFLVDDSRTADIASVLRIPGTLNFKYDPPKLVTLIHASNKHIEQKGMFHAIDSAFKLLCGGMDSHSAQFVFKTVNADHTQYGPPDLKKLTSAMSILDPDCNDETWKLRRLAPLAGAARAYPDFSEALYIIAKSWSSGKLRGIESKAWVNPGSNGYTGEEVFDTVWQRFLNYNYGGIPVTLGTIYFDAKEAGWDKSIDSAGQFEIINKEIGENA</sequence>
<dbReference type="Proteomes" id="UP000295367">
    <property type="component" value="Unassembled WGS sequence"/>
</dbReference>
<gene>
    <name evidence="2" type="ORF">EDC63_10618</name>
</gene>
<dbReference type="OrthoDB" id="5959484at2"/>
<proteinExistence type="predicted"/>
<dbReference type="RefSeq" id="WP_124948083.1">
    <property type="nucleotide sequence ID" value="NZ_BHVT01000076.1"/>
</dbReference>
<reference evidence="2 3" key="1">
    <citation type="submission" date="2019-03" db="EMBL/GenBank/DDBJ databases">
        <title>Genomic Encyclopedia of Type Strains, Phase IV (KMG-IV): sequencing the most valuable type-strain genomes for metagenomic binning, comparative biology and taxonomic classification.</title>
        <authorList>
            <person name="Goeker M."/>
        </authorList>
    </citation>
    <scope>NUCLEOTIDE SEQUENCE [LARGE SCALE GENOMIC DNA]</scope>
    <source>
        <strain evidence="2 3">DSM 100309</strain>
    </source>
</reference>
<keyword evidence="3" id="KW-1185">Reference proteome</keyword>
<organism evidence="2 3">
    <name type="scientific">Sulfurirhabdus autotrophica</name>
    <dbReference type="NCBI Taxonomy" id="1706046"/>
    <lineage>
        <taxon>Bacteria</taxon>
        <taxon>Pseudomonadati</taxon>
        <taxon>Pseudomonadota</taxon>
        <taxon>Betaproteobacteria</taxon>
        <taxon>Nitrosomonadales</taxon>
        <taxon>Sulfuricellaceae</taxon>
        <taxon>Sulfurirhabdus</taxon>
    </lineage>
</organism>
<dbReference type="AlphaFoldDB" id="A0A4R3Y4M5"/>